<organism evidence="1 2">
    <name type="scientific">Armillaria tabescens</name>
    <name type="common">Ringless honey mushroom</name>
    <name type="synonym">Agaricus tabescens</name>
    <dbReference type="NCBI Taxonomy" id="1929756"/>
    <lineage>
        <taxon>Eukaryota</taxon>
        <taxon>Fungi</taxon>
        <taxon>Dikarya</taxon>
        <taxon>Basidiomycota</taxon>
        <taxon>Agaricomycotina</taxon>
        <taxon>Agaricomycetes</taxon>
        <taxon>Agaricomycetidae</taxon>
        <taxon>Agaricales</taxon>
        <taxon>Marasmiineae</taxon>
        <taxon>Physalacriaceae</taxon>
        <taxon>Desarmillaria</taxon>
    </lineage>
</organism>
<reference evidence="1" key="1">
    <citation type="submission" date="2023-06" db="EMBL/GenBank/DDBJ databases">
        <authorList>
            <consortium name="Lawrence Berkeley National Laboratory"/>
            <person name="Ahrendt S."/>
            <person name="Sahu N."/>
            <person name="Indic B."/>
            <person name="Wong-Bajracharya J."/>
            <person name="Merenyi Z."/>
            <person name="Ke H.-M."/>
            <person name="Monk M."/>
            <person name="Kocsube S."/>
            <person name="Drula E."/>
            <person name="Lipzen A."/>
            <person name="Balint B."/>
            <person name="Henrissat B."/>
            <person name="Andreopoulos B."/>
            <person name="Martin F.M."/>
            <person name="Harder C.B."/>
            <person name="Rigling D."/>
            <person name="Ford K.L."/>
            <person name="Foster G.D."/>
            <person name="Pangilinan J."/>
            <person name="Papanicolaou A."/>
            <person name="Barry K."/>
            <person name="LaButti K."/>
            <person name="Viragh M."/>
            <person name="Koriabine M."/>
            <person name="Yan M."/>
            <person name="Riley R."/>
            <person name="Champramary S."/>
            <person name="Plett K.L."/>
            <person name="Tsai I.J."/>
            <person name="Slot J."/>
            <person name="Sipos G."/>
            <person name="Plett J."/>
            <person name="Nagy L.G."/>
            <person name="Grigoriev I.V."/>
        </authorList>
    </citation>
    <scope>NUCLEOTIDE SEQUENCE</scope>
    <source>
        <strain evidence="1">CCBAS 213</strain>
    </source>
</reference>
<gene>
    <name evidence="1" type="ORF">EV420DRAFT_735751</name>
</gene>
<dbReference type="GeneID" id="85366800"/>
<evidence type="ECO:0000313" key="1">
    <source>
        <dbReference type="EMBL" id="KAK0450455.1"/>
    </source>
</evidence>
<proteinExistence type="predicted"/>
<accession>A0AA39MYE8</accession>
<evidence type="ECO:0000313" key="2">
    <source>
        <dbReference type="Proteomes" id="UP001175211"/>
    </source>
</evidence>
<dbReference type="EMBL" id="JAUEPS010000035">
    <property type="protein sequence ID" value="KAK0450455.1"/>
    <property type="molecule type" value="Genomic_DNA"/>
</dbReference>
<keyword evidence="2" id="KW-1185">Reference proteome</keyword>
<dbReference type="RefSeq" id="XP_060327326.1">
    <property type="nucleotide sequence ID" value="XM_060483252.1"/>
</dbReference>
<sequence length="323" mass="36799">MRLAVPPSEMAPPSPSRQYFIASDILAGIEPRMSLQTFRTMTRPLFSDQCLCISCGTDFQSVQAMPITVRSAIHGNLTCCCEKCGVEFCHGCRRPRNWCEKPDGCVPRIATAIFRLLSLIDIELLRIGGPERLNELFANSGKRQMVANALSMMVTYLNNSMHARHYYLPHLINLSLLPVIFEYLLERPPKLWIETGATENLYRQMLAFLTICLDVGSGEILLQQRGRIIRHSGLYAMMQDMGGITWDHSAPVRSFADVVEEIYTSDFMKEAEEYISRSRYLFDHLSERVNHLKHLFEGVDRLRTIDDGGKSVMARRSNIDVIM</sequence>
<dbReference type="AlphaFoldDB" id="A0AA39MYE8"/>
<protein>
    <submittedName>
        <fullName evidence="1">Uncharacterized protein</fullName>
    </submittedName>
</protein>
<name>A0AA39MYE8_ARMTA</name>
<comment type="caution">
    <text evidence="1">The sequence shown here is derived from an EMBL/GenBank/DDBJ whole genome shotgun (WGS) entry which is preliminary data.</text>
</comment>
<dbReference type="Proteomes" id="UP001175211">
    <property type="component" value="Unassembled WGS sequence"/>
</dbReference>